<reference evidence="9" key="2">
    <citation type="submission" date="2025-08" db="UniProtKB">
        <authorList>
            <consortium name="RefSeq"/>
        </authorList>
    </citation>
    <scope>IDENTIFICATION</scope>
    <source>
        <tissue evidence="9">Etiolated seedlings</tissue>
    </source>
</reference>
<dbReference type="eggNOG" id="KOG1677">
    <property type="taxonomic scope" value="Eukaryota"/>
</dbReference>
<feature type="zinc finger region" description="C3H1-type" evidence="5">
    <location>
        <begin position="360"/>
        <end position="388"/>
    </location>
</feature>
<evidence type="ECO:0000313" key="8">
    <source>
        <dbReference type="Proteomes" id="UP000087171"/>
    </source>
</evidence>
<feature type="zinc finger region" description="C3H1-type" evidence="5">
    <location>
        <begin position="178"/>
        <end position="206"/>
    </location>
</feature>
<keyword evidence="8" id="KW-1185">Reference proteome</keyword>
<feature type="compositionally biased region" description="Basic and acidic residues" evidence="6">
    <location>
        <begin position="42"/>
        <end position="54"/>
    </location>
</feature>
<dbReference type="InterPro" id="IPR036855">
    <property type="entry name" value="Znf_CCCH_sf"/>
</dbReference>
<dbReference type="InterPro" id="IPR050974">
    <property type="entry name" value="Plant_ZF_CCCH"/>
</dbReference>
<evidence type="ECO:0000256" key="2">
    <source>
        <dbReference type="ARBA" id="ARBA00022771"/>
    </source>
</evidence>
<dbReference type="GeneID" id="101495998"/>
<evidence type="ECO:0000256" key="6">
    <source>
        <dbReference type="SAM" id="MobiDB-lite"/>
    </source>
</evidence>
<name>A0A1S2YA89_CICAR</name>
<dbReference type="GO" id="GO:0003677">
    <property type="term" value="F:DNA binding"/>
    <property type="evidence" value="ECO:0007669"/>
    <property type="project" value="UniProtKB-KW"/>
</dbReference>
<evidence type="ECO:0000256" key="5">
    <source>
        <dbReference type="PROSITE-ProRule" id="PRU00723"/>
    </source>
</evidence>
<dbReference type="PANTHER" id="PTHR12506">
    <property type="entry name" value="PROTEIN PHOSPHATASE RELATED"/>
    <property type="match status" value="1"/>
</dbReference>
<organism evidence="8 9">
    <name type="scientific">Cicer arietinum</name>
    <name type="common">Chickpea</name>
    <name type="synonym">Garbanzo</name>
    <dbReference type="NCBI Taxonomy" id="3827"/>
    <lineage>
        <taxon>Eukaryota</taxon>
        <taxon>Viridiplantae</taxon>
        <taxon>Streptophyta</taxon>
        <taxon>Embryophyta</taxon>
        <taxon>Tracheophyta</taxon>
        <taxon>Spermatophyta</taxon>
        <taxon>Magnoliopsida</taxon>
        <taxon>eudicotyledons</taxon>
        <taxon>Gunneridae</taxon>
        <taxon>Pentapetalae</taxon>
        <taxon>rosids</taxon>
        <taxon>fabids</taxon>
        <taxon>Fabales</taxon>
        <taxon>Fabaceae</taxon>
        <taxon>Papilionoideae</taxon>
        <taxon>50 kb inversion clade</taxon>
        <taxon>NPAAA clade</taxon>
        <taxon>Hologalegina</taxon>
        <taxon>IRL clade</taxon>
        <taxon>Cicereae</taxon>
        <taxon>Cicer</taxon>
    </lineage>
</organism>
<evidence type="ECO:0000313" key="9">
    <source>
        <dbReference type="RefSeq" id="XP_004501830.1"/>
    </source>
</evidence>
<dbReference type="KEGG" id="cam:101495998"/>
<dbReference type="OrthoDB" id="411372at2759"/>
<dbReference type="SUPFAM" id="SSF90229">
    <property type="entry name" value="CCCH zinc finger"/>
    <property type="match status" value="5"/>
</dbReference>
<gene>
    <name evidence="9" type="primary">LOC101495998</name>
</gene>
<dbReference type="PaxDb" id="3827-XP_004501830.1"/>
<sequence length="472" mass="53043">MEPLEQSESIGSSIKDPQLSSHIQSLDDDYHDPQPPNLNHITHLDEELQNKLDLKDEDEIEGKSSNFEVRDEHLCDEDASPESDKGQGFHHDDDDGWIGDDEVSDWIENVSEKVDEVENKDERRHEQYPLRPEAEDCSFYLKTGTCKFGFNCKFNHPIRRRNQAFKEKVGERDELEERSGQTECKYYSRSGGCKFGNDCKFNHTRGKCSAVPVSELNFLGLPIRLGEKECPYYMRTGSCKFGSSCKFNHPDPTSVGGYDSTSGYGNGSSISLQDASQSSTPSWSSTRKLNETTPFVPIIISPSPGASPRSSDWNGYQAPFYLSERSMHPPSSYAVNNPAVETNVYMHRHKQMPVEEFPERPGEPECSFFLKTGDCKFKSHCKFHHPKSRIARLPPIILSDKGLPLRPDQNVCTHYSRYGICKFGPACKFDHPINPPPPPPTMRGHDQQSSYTNSASIEEEAGSGGASDATIQ</sequence>
<evidence type="ECO:0000256" key="1">
    <source>
        <dbReference type="ARBA" id="ARBA00022723"/>
    </source>
</evidence>
<feature type="domain" description="C3H1-type" evidence="7">
    <location>
        <begin position="224"/>
        <end position="252"/>
    </location>
</feature>
<feature type="compositionally biased region" description="Low complexity" evidence="6">
    <location>
        <begin position="268"/>
        <end position="285"/>
    </location>
</feature>
<dbReference type="STRING" id="3827.A0A1S2YA89"/>
<dbReference type="InterPro" id="IPR000571">
    <property type="entry name" value="Znf_CCCH"/>
</dbReference>
<feature type="compositionally biased region" description="Polar residues" evidence="6">
    <location>
        <begin position="447"/>
        <end position="456"/>
    </location>
</feature>
<dbReference type="Proteomes" id="UP000087171">
    <property type="component" value="Chromosome Ca5"/>
</dbReference>
<feature type="zinc finger region" description="C3H1-type" evidence="5">
    <location>
        <begin position="224"/>
        <end position="252"/>
    </location>
</feature>
<dbReference type="Gene3D" id="2.30.30.1190">
    <property type="match status" value="1"/>
</dbReference>
<dbReference type="GO" id="GO:0003729">
    <property type="term" value="F:mRNA binding"/>
    <property type="evidence" value="ECO:0007669"/>
    <property type="project" value="TreeGrafter"/>
</dbReference>
<dbReference type="SMART" id="SM00356">
    <property type="entry name" value="ZnF_C3H1"/>
    <property type="match status" value="5"/>
</dbReference>
<dbReference type="Gene3D" id="4.10.1000.10">
    <property type="entry name" value="Zinc finger, CCCH-type"/>
    <property type="match status" value="3"/>
</dbReference>
<feature type="region of interest" description="Disordered" evidence="6">
    <location>
        <begin position="268"/>
        <end position="288"/>
    </location>
</feature>
<reference evidence="8" key="1">
    <citation type="journal article" date="2013" name="Nat. Biotechnol.">
        <title>Draft genome sequence of chickpea (Cicer arietinum) provides a resource for trait improvement.</title>
        <authorList>
            <person name="Varshney R.K."/>
            <person name="Song C."/>
            <person name="Saxena R.K."/>
            <person name="Azam S."/>
            <person name="Yu S."/>
            <person name="Sharpe A.G."/>
            <person name="Cannon S."/>
            <person name="Baek J."/>
            <person name="Rosen B.D."/>
            <person name="Tar'an B."/>
            <person name="Millan T."/>
            <person name="Zhang X."/>
            <person name="Ramsay L.D."/>
            <person name="Iwata A."/>
            <person name="Wang Y."/>
            <person name="Nelson W."/>
            <person name="Farmer A.D."/>
            <person name="Gaur P.M."/>
            <person name="Soderlund C."/>
            <person name="Penmetsa R.V."/>
            <person name="Xu C."/>
            <person name="Bharti A.K."/>
            <person name="He W."/>
            <person name="Winter P."/>
            <person name="Zhao S."/>
            <person name="Hane J.K."/>
            <person name="Carrasquilla-Garcia N."/>
            <person name="Condie J.A."/>
            <person name="Upadhyaya H.D."/>
            <person name="Luo M.C."/>
            <person name="Thudi M."/>
            <person name="Gowda C.L."/>
            <person name="Singh N.P."/>
            <person name="Lichtenzveig J."/>
            <person name="Gali K.K."/>
            <person name="Rubio J."/>
            <person name="Nadarajan N."/>
            <person name="Dolezel J."/>
            <person name="Bansal K.C."/>
            <person name="Xu X."/>
            <person name="Edwards D."/>
            <person name="Zhang G."/>
            <person name="Kahl G."/>
            <person name="Gil J."/>
            <person name="Singh K.B."/>
            <person name="Datta S.K."/>
            <person name="Jackson S.A."/>
            <person name="Wang J."/>
            <person name="Cook D.R."/>
        </authorList>
    </citation>
    <scope>NUCLEOTIDE SEQUENCE [LARGE SCALE GENOMIC DNA]</scope>
    <source>
        <strain evidence="8">cv. CDC Frontier</strain>
    </source>
</reference>
<feature type="compositionally biased region" description="Polar residues" evidence="6">
    <location>
        <begin position="1"/>
        <end position="12"/>
    </location>
</feature>
<evidence type="ECO:0000259" key="7">
    <source>
        <dbReference type="PROSITE" id="PS50103"/>
    </source>
</evidence>
<dbReference type="PROSITE" id="PS50103">
    <property type="entry name" value="ZF_C3H1"/>
    <property type="match status" value="5"/>
</dbReference>
<dbReference type="Pfam" id="PF00642">
    <property type="entry name" value="zf-CCCH"/>
    <property type="match status" value="5"/>
</dbReference>
<dbReference type="RefSeq" id="XP_004501830.1">
    <property type="nucleotide sequence ID" value="XM_004501773.3"/>
</dbReference>
<protein>
    <submittedName>
        <fullName evidence="9">Zinc finger CCCH domain-containing protein 67-like</fullName>
    </submittedName>
</protein>
<feature type="domain" description="C3H1-type" evidence="7">
    <location>
        <begin position="360"/>
        <end position="388"/>
    </location>
</feature>
<keyword evidence="4" id="KW-0238">DNA-binding</keyword>
<feature type="compositionally biased region" description="Basic and acidic residues" evidence="6">
    <location>
        <begin position="82"/>
        <end position="93"/>
    </location>
</feature>
<keyword evidence="1 5" id="KW-0479">Metal-binding</keyword>
<dbReference type="PANTHER" id="PTHR12506:SF81">
    <property type="entry name" value="TRANSCRIPTION FACTOR C3H FAMILY-RELATED"/>
    <property type="match status" value="1"/>
</dbReference>
<feature type="region of interest" description="Disordered" evidence="6">
    <location>
        <begin position="1"/>
        <end position="96"/>
    </location>
</feature>
<feature type="zinc finger region" description="C3H1-type" evidence="5">
    <location>
        <begin position="406"/>
        <end position="434"/>
    </location>
</feature>
<feature type="region of interest" description="Disordered" evidence="6">
    <location>
        <begin position="432"/>
        <end position="472"/>
    </location>
</feature>
<accession>A0A1S2YA89</accession>
<evidence type="ECO:0000256" key="4">
    <source>
        <dbReference type="ARBA" id="ARBA00023125"/>
    </source>
</evidence>
<feature type="zinc finger region" description="C3H1-type" evidence="5">
    <location>
        <begin position="131"/>
        <end position="159"/>
    </location>
</feature>
<dbReference type="GO" id="GO:0008270">
    <property type="term" value="F:zinc ion binding"/>
    <property type="evidence" value="ECO:0007669"/>
    <property type="project" value="UniProtKB-KW"/>
</dbReference>
<keyword evidence="2 5" id="KW-0863">Zinc-finger</keyword>
<proteinExistence type="predicted"/>
<dbReference type="AlphaFoldDB" id="A0A1S2YA89"/>
<feature type="domain" description="C3H1-type" evidence="7">
    <location>
        <begin position="406"/>
        <end position="434"/>
    </location>
</feature>
<feature type="domain" description="C3H1-type" evidence="7">
    <location>
        <begin position="178"/>
        <end position="206"/>
    </location>
</feature>
<evidence type="ECO:0000256" key="3">
    <source>
        <dbReference type="ARBA" id="ARBA00022833"/>
    </source>
</evidence>
<keyword evidence="3 5" id="KW-0862">Zinc</keyword>
<feature type="domain" description="C3H1-type" evidence="7">
    <location>
        <begin position="131"/>
        <end position="159"/>
    </location>
</feature>